<feature type="domain" description="FlgD/Vpr Ig-like" evidence="1">
    <location>
        <begin position="271"/>
        <end position="321"/>
    </location>
</feature>
<gene>
    <name evidence="2" type="ORF">E3J38_06415</name>
</gene>
<dbReference type="AlphaFoldDB" id="A0A523XL46"/>
<dbReference type="InterPro" id="IPR025965">
    <property type="entry name" value="FlgD/Vpr_Ig-like"/>
</dbReference>
<organism evidence="2 3">
    <name type="scientific">candidate division TA06 bacterium</name>
    <dbReference type="NCBI Taxonomy" id="2250710"/>
    <lineage>
        <taxon>Bacteria</taxon>
        <taxon>Bacteria division TA06</taxon>
    </lineage>
</organism>
<dbReference type="NCBIfam" id="TIGR04183">
    <property type="entry name" value="Por_Secre_tail"/>
    <property type="match status" value="1"/>
</dbReference>
<dbReference type="Pfam" id="PF13860">
    <property type="entry name" value="FlgD_ig"/>
    <property type="match status" value="1"/>
</dbReference>
<sequence length="333" mass="36294">MPYYIIPPEHSITLNPGDSLVENFIIYRADTSIVGRVTIADTVPLDTFHFMIAECETSGVGMAMTLCDSATGLYELGVNSADTLTWRVAIDPPFGDRIPGYVVENGFVRTGFSGGDTVNFNFVPATDTIGGTISFHPNVPGSLQFPLDTLSLLLFNLDDPFFPPQNVSGFTNPDPSGVYWFPSEPDTYGIYIIDLPDTNYYTVPPYYDSLIIAGDTDTLDFVVYHSSVGVQEEVMGKSRFGGARLYACSPNPFVGRTVIEAYIPPGGEYKSSQVSVYDVTGRLVNVLSKGEHGSVRLHWDGKSSQGRDVSAGIYFVRLEASGVSITRKAVLLR</sequence>
<comment type="caution">
    <text evidence="2">The sequence shown here is derived from an EMBL/GenBank/DDBJ whole genome shotgun (WGS) entry which is preliminary data.</text>
</comment>
<proteinExistence type="predicted"/>
<dbReference type="InterPro" id="IPR026444">
    <property type="entry name" value="Secre_tail"/>
</dbReference>
<evidence type="ECO:0000313" key="3">
    <source>
        <dbReference type="Proteomes" id="UP000315534"/>
    </source>
</evidence>
<dbReference type="Gene3D" id="2.60.40.4070">
    <property type="match status" value="1"/>
</dbReference>
<dbReference type="Proteomes" id="UP000315534">
    <property type="component" value="Unassembled WGS sequence"/>
</dbReference>
<evidence type="ECO:0000313" key="2">
    <source>
        <dbReference type="EMBL" id="TET80014.1"/>
    </source>
</evidence>
<name>A0A523XL46_UNCT6</name>
<dbReference type="EMBL" id="SOIP01000378">
    <property type="protein sequence ID" value="TET80014.1"/>
    <property type="molecule type" value="Genomic_DNA"/>
</dbReference>
<evidence type="ECO:0000259" key="1">
    <source>
        <dbReference type="Pfam" id="PF13860"/>
    </source>
</evidence>
<accession>A0A523XL46</accession>
<protein>
    <submittedName>
        <fullName evidence="2">T9SS type A sorting domain-containing protein</fullName>
    </submittedName>
</protein>
<reference evidence="2 3" key="1">
    <citation type="submission" date="2019-03" db="EMBL/GenBank/DDBJ databases">
        <title>Metabolic potential of uncultured bacteria and archaea associated with petroleum seepage in deep-sea sediments.</title>
        <authorList>
            <person name="Dong X."/>
            <person name="Hubert C."/>
        </authorList>
    </citation>
    <scope>NUCLEOTIDE SEQUENCE [LARGE SCALE GENOMIC DNA]</scope>
    <source>
        <strain evidence="2">E29_bin36</strain>
    </source>
</reference>